<evidence type="ECO:0000256" key="3">
    <source>
        <dbReference type="ARBA" id="ARBA00022723"/>
    </source>
</evidence>
<comment type="similarity">
    <text evidence="1">Belongs to the complex I 24 kDa subunit family.</text>
</comment>
<evidence type="ECO:0000256" key="1">
    <source>
        <dbReference type="ARBA" id="ARBA00010643"/>
    </source>
</evidence>
<evidence type="ECO:0000256" key="2">
    <source>
        <dbReference type="ARBA" id="ARBA00022714"/>
    </source>
</evidence>
<evidence type="ECO:0000256" key="7">
    <source>
        <dbReference type="PIRSR" id="PIRSR000216-1"/>
    </source>
</evidence>
<keyword evidence="5 7" id="KW-0411">Iron-sulfur</keyword>
<accession>A0A286IF64</accession>
<dbReference type="PIRSF" id="PIRSF000216">
    <property type="entry name" value="NADH_DH_24kDa"/>
    <property type="match status" value="1"/>
</dbReference>
<dbReference type="GO" id="GO:0016491">
    <property type="term" value="F:oxidoreductase activity"/>
    <property type="evidence" value="ECO:0007669"/>
    <property type="project" value="InterPro"/>
</dbReference>
<evidence type="ECO:0000256" key="4">
    <source>
        <dbReference type="ARBA" id="ARBA00023004"/>
    </source>
</evidence>
<proteinExistence type="inferred from homology"/>
<dbReference type="NCBIfam" id="NF004638">
    <property type="entry name" value="PRK05988.1"/>
    <property type="match status" value="1"/>
</dbReference>
<dbReference type="InterPro" id="IPR028431">
    <property type="entry name" value="NADP_DH_HndA-like"/>
</dbReference>
<feature type="binding site" evidence="7">
    <location>
        <position position="129"/>
    </location>
    <ligand>
        <name>[2Fe-2S] cluster</name>
        <dbReference type="ChEBI" id="CHEBI:190135"/>
    </ligand>
</feature>
<dbReference type="OrthoDB" id="9807941at2"/>
<dbReference type="CDD" id="cd03081">
    <property type="entry name" value="TRX_Fd_NuoE_FDH_gamma"/>
    <property type="match status" value="1"/>
</dbReference>
<reference evidence="9" key="1">
    <citation type="submission" date="2017-08" db="EMBL/GenBank/DDBJ databases">
        <authorList>
            <person name="Varghese N."/>
            <person name="Submissions S."/>
        </authorList>
    </citation>
    <scope>NUCLEOTIDE SEQUENCE [LARGE SCALE GENOMIC DNA]</scope>
    <source>
        <strain evidence="9">KCTC 23107</strain>
    </source>
</reference>
<dbReference type="InterPro" id="IPR041921">
    <property type="entry name" value="NuoE_N"/>
</dbReference>
<dbReference type="Gene3D" id="1.10.10.1590">
    <property type="entry name" value="NADH-quinone oxidoreductase subunit E"/>
    <property type="match status" value="1"/>
</dbReference>
<name>A0A286IF64_9HYPH</name>
<feature type="binding site" evidence="7">
    <location>
        <position position="125"/>
    </location>
    <ligand>
        <name>[2Fe-2S] cluster</name>
        <dbReference type="ChEBI" id="CHEBI:190135"/>
    </ligand>
</feature>
<comment type="cofactor">
    <cofactor evidence="7">
        <name>[2Fe-2S] cluster</name>
        <dbReference type="ChEBI" id="CHEBI:190135"/>
    </cofactor>
    <text evidence="7">Binds 1 [2Fe-2S] cluster.</text>
</comment>
<dbReference type="Proteomes" id="UP000219465">
    <property type="component" value="Unassembled WGS sequence"/>
</dbReference>
<keyword evidence="4 7" id="KW-0408">Iron</keyword>
<dbReference type="Gene3D" id="3.40.30.10">
    <property type="entry name" value="Glutaredoxin"/>
    <property type="match status" value="1"/>
</dbReference>
<dbReference type="InterPro" id="IPR036249">
    <property type="entry name" value="Thioredoxin-like_sf"/>
</dbReference>
<keyword evidence="9" id="KW-1185">Reference proteome</keyword>
<dbReference type="SUPFAM" id="SSF52833">
    <property type="entry name" value="Thioredoxin-like"/>
    <property type="match status" value="1"/>
</dbReference>
<dbReference type="PROSITE" id="PS01099">
    <property type="entry name" value="COMPLEX1_24K"/>
    <property type="match status" value="1"/>
</dbReference>
<dbReference type="Pfam" id="PF01257">
    <property type="entry name" value="2Fe-2S_thioredx"/>
    <property type="match status" value="1"/>
</dbReference>
<comment type="cofactor">
    <cofactor evidence="6">
        <name>[2Fe-2S] cluster</name>
        <dbReference type="ChEBI" id="CHEBI:190135"/>
    </cofactor>
</comment>
<evidence type="ECO:0000256" key="5">
    <source>
        <dbReference type="ARBA" id="ARBA00023014"/>
    </source>
</evidence>
<feature type="binding site" evidence="7">
    <location>
        <position position="89"/>
    </location>
    <ligand>
        <name>[2Fe-2S] cluster</name>
        <dbReference type="ChEBI" id="CHEBI:190135"/>
    </ligand>
</feature>
<dbReference type="GO" id="GO:0046872">
    <property type="term" value="F:metal ion binding"/>
    <property type="evidence" value="ECO:0007669"/>
    <property type="project" value="UniProtKB-KW"/>
</dbReference>
<sequence>MESRSMDAEIALKTEAIVGRLKPLEGPLLPILHDVQKEFGYVPKAALPVIANGLNLSRAEVHGVVSFYHDYREEPAGRHVIKMCRAEACQSMGGDELGERLLDLLGLDWHGTSDDGAVTIEPVYCLGLCACAPAAMVDGQVIGRLDDRMVTELARAVKA</sequence>
<gene>
    <name evidence="8" type="ORF">SAMN05877838_3707</name>
</gene>
<dbReference type="EMBL" id="OCPC01000006">
    <property type="protein sequence ID" value="SOE18768.1"/>
    <property type="molecule type" value="Genomic_DNA"/>
</dbReference>
<evidence type="ECO:0000313" key="8">
    <source>
        <dbReference type="EMBL" id="SOE18768.1"/>
    </source>
</evidence>
<evidence type="ECO:0000313" key="9">
    <source>
        <dbReference type="Proteomes" id="UP000219465"/>
    </source>
</evidence>
<organism evidence="8 9">
    <name type="scientific">Hoeflea halophila</name>
    <dbReference type="NCBI Taxonomy" id="714899"/>
    <lineage>
        <taxon>Bacteria</taxon>
        <taxon>Pseudomonadati</taxon>
        <taxon>Pseudomonadota</taxon>
        <taxon>Alphaproteobacteria</taxon>
        <taxon>Hyphomicrobiales</taxon>
        <taxon>Rhizobiaceae</taxon>
        <taxon>Hoeflea</taxon>
    </lineage>
</organism>
<keyword evidence="2 7" id="KW-0001">2Fe-2S</keyword>
<dbReference type="PANTHER" id="PTHR43342:SF1">
    <property type="entry name" value="BIFURCATING [FEFE] HYDROGENASE GAMMA SUBUNIT"/>
    <property type="match status" value="1"/>
</dbReference>
<feature type="binding site" evidence="7">
    <location>
        <position position="84"/>
    </location>
    <ligand>
        <name>[2Fe-2S] cluster</name>
        <dbReference type="ChEBI" id="CHEBI:190135"/>
    </ligand>
</feature>
<dbReference type="PANTHER" id="PTHR43342">
    <property type="entry name" value="NADH-QUINONE OXIDOREDUCTASE, E SUBUNIT"/>
    <property type="match status" value="1"/>
</dbReference>
<protein>
    <submittedName>
        <fullName evidence="8">Formate dehydrogenase gamma subunit</fullName>
    </submittedName>
</protein>
<evidence type="ECO:0000256" key="6">
    <source>
        <dbReference type="ARBA" id="ARBA00034078"/>
    </source>
</evidence>
<dbReference type="GO" id="GO:0051537">
    <property type="term" value="F:2 iron, 2 sulfur cluster binding"/>
    <property type="evidence" value="ECO:0007669"/>
    <property type="project" value="UniProtKB-KW"/>
</dbReference>
<dbReference type="InterPro" id="IPR002023">
    <property type="entry name" value="NuoE-like"/>
</dbReference>
<dbReference type="RefSeq" id="WP_097109233.1">
    <property type="nucleotide sequence ID" value="NZ_OCPC01000006.1"/>
</dbReference>
<dbReference type="AlphaFoldDB" id="A0A286IF64"/>
<keyword evidence="3 7" id="KW-0479">Metal-binding</keyword>